<evidence type="ECO:0000259" key="6">
    <source>
        <dbReference type="SMART" id="SM00387"/>
    </source>
</evidence>
<comment type="caution">
    <text evidence="7">The sequence shown here is derived from an EMBL/GenBank/DDBJ whole genome shotgun (WGS) entry which is preliminary data.</text>
</comment>
<dbReference type="InterPro" id="IPR036890">
    <property type="entry name" value="HATPase_C_sf"/>
</dbReference>
<feature type="transmembrane region" description="Helical" evidence="5">
    <location>
        <begin position="71"/>
        <end position="93"/>
    </location>
</feature>
<keyword evidence="8" id="KW-1185">Reference proteome</keyword>
<evidence type="ECO:0000256" key="5">
    <source>
        <dbReference type="SAM" id="Phobius"/>
    </source>
</evidence>
<keyword evidence="2 7" id="KW-0418">Kinase</keyword>
<dbReference type="GO" id="GO:0016301">
    <property type="term" value="F:kinase activity"/>
    <property type="evidence" value="ECO:0007669"/>
    <property type="project" value="UniProtKB-KW"/>
</dbReference>
<evidence type="ECO:0000313" key="7">
    <source>
        <dbReference type="EMBL" id="MDX8150508.1"/>
    </source>
</evidence>
<proteinExistence type="predicted"/>
<dbReference type="PANTHER" id="PTHR24421">
    <property type="entry name" value="NITRATE/NITRITE SENSOR PROTEIN NARX-RELATED"/>
    <property type="match status" value="1"/>
</dbReference>
<keyword evidence="1" id="KW-0808">Transferase</keyword>
<feature type="transmembrane region" description="Helical" evidence="5">
    <location>
        <begin position="147"/>
        <end position="164"/>
    </location>
</feature>
<feature type="region of interest" description="Disordered" evidence="4">
    <location>
        <begin position="411"/>
        <end position="439"/>
    </location>
</feature>
<accession>A0ABU4VFD5</accession>
<keyword evidence="5" id="KW-0812">Transmembrane</keyword>
<evidence type="ECO:0000256" key="3">
    <source>
        <dbReference type="ARBA" id="ARBA00023012"/>
    </source>
</evidence>
<dbReference type="SMART" id="SM00387">
    <property type="entry name" value="HATPase_c"/>
    <property type="match status" value="1"/>
</dbReference>
<feature type="compositionally biased region" description="Low complexity" evidence="4">
    <location>
        <begin position="411"/>
        <end position="420"/>
    </location>
</feature>
<keyword evidence="5" id="KW-0472">Membrane</keyword>
<evidence type="ECO:0000256" key="4">
    <source>
        <dbReference type="SAM" id="MobiDB-lite"/>
    </source>
</evidence>
<dbReference type="Pfam" id="PF07730">
    <property type="entry name" value="HisKA_3"/>
    <property type="match status" value="1"/>
</dbReference>
<gene>
    <name evidence="7" type="ORF">SK069_02790</name>
</gene>
<dbReference type="Proteomes" id="UP001277761">
    <property type="component" value="Unassembled WGS sequence"/>
</dbReference>
<feature type="region of interest" description="Disordered" evidence="4">
    <location>
        <begin position="353"/>
        <end position="375"/>
    </location>
</feature>
<evidence type="ECO:0000313" key="8">
    <source>
        <dbReference type="Proteomes" id="UP001277761"/>
    </source>
</evidence>
<evidence type="ECO:0000256" key="2">
    <source>
        <dbReference type="ARBA" id="ARBA00022777"/>
    </source>
</evidence>
<sequence length="439" mass="45315">MRWRRRTDPEACAAPAATPLLGASLEELERLERQESGDHRRRRVAVMGWVGFVLVVVGLPQAVDASAGCDLLGAVVRIGLTVAVIGIVLWLLWDAFGPPGGEPPLPPLGPTAALLLAGGWLATIEAKALVVPMGIAMAAGTRLPPRAALAIVLGCVGLTFALYGDDVGDAAGSSLGVVGSGVGTIVGRRQSLLVHRARAQRLALARGAVVDERLRIARDLHDLLGHTLLAITVKSELARQLVPVDPERARREIADVEDTARRALAEVRETVAGYRAPRLIEELDAATALARADGVELVADVGDLEGLPREVEAALGWALREAVSNVLRHAAAGRATVRIATDDRDAVLEVVDDGRGPAAGTRPAGEGGGSGLPGVRERVAALDGEVVAGAAPETGGFRLAVRVPLVVTRAGAPADGPDLAGRPDRPGPVGPARVSGAPS</sequence>
<dbReference type="EMBL" id="JAXAVX010000001">
    <property type="protein sequence ID" value="MDX8150508.1"/>
    <property type="molecule type" value="Genomic_DNA"/>
</dbReference>
<feature type="transmembrane region" description="Helical" evidence="5">
    <location>
        <begin position="113"/>
        <end position="135"/>
    </location>
</feature>
<dbReference type="SUPFAM" id="SSF55874">
    <property type="entry name" value="ATPase domain of HSP90 chaperone/DNA topoisomerase II/histidine kinase"/>
    <property type="match status" value="1"/>
</dbReference>
<keyword evidence="5" id="KW-1133">Transmembrane helix</keyword>
<dbReference type="Pfam" id="PF02518">
    <property type="entry name" value="HATPase_c"/>
    <property type="match status" value="1"/>
</dbReference>
<evidence type="ECO:0000256" key="1">
    <source>
        <dbReference type="ARBA" id="ARBA00022679"/>
    </source>
</evidence>
<name>A0ABU4VFD5_9ACTN</name>
<feature type="domain" description="Histidine kinase/HSP90-like ATPase" evidence="6">
    <location>
        <begin position="310"/>
        <end position="407"/>
    </location>
</feature>
<keyword evidence="3" id="KW-0902">Two-component regulatory system</keyword>
<dbReference type="Gene3D" id="1.20.5.1930">
    <property type="match status" value="1"/>
</dbReference>
<dbReference type="InterPro" id="IPR003594">
    <property type="entry name" value="HATPase_dom"/>
</dbReference>
<dbReference type="InterPro" id="IPR011712">
    <property type="entry name" value="Sig_transdc_His_kin_sub3_dim/P"/>
</dbReference>
<dbReference type="CDD" id="cd16917">
    <property type="entry name" value="HATPase_UhpB-NarQ-NarX-like"/>
    <property type="match status" value="1"/>
</dbReference>
<organism evidence="7 8">
    <name type="scientific">Patulibacter brassicae</name>
    <dbReference type="NCBI Taxonomy" id="1705717"/>
    <lineage>
        <taxon>Bacteria</taxon>
        <taxon>Bacillati</taxon>
        <taxon>Actinomycetota</taxon>
        <taxon>Thermoleophilia</taxon>
        <taxon>Solirubrobacterales</taxon>
        <taxon>Patulibacteraceae</taxon>
        <taxon>Patulibacter</taxon>
    </lineage>
</organism>
<dbReference type="PANTHER" id="PTHR24421:SF63">
    <property type="entry name" value="SENSOR HISTIDINE KINASE DESK"/>
    <property type="match status" value="1"/>
</dbReference>
<protein>
    <submittedName>
        <fullName evidence="7">Sensor histidine kinase</fullName>
    </submittedName>
</protein>
<reference evidence="7 8" key="1">
    <citation type="submission" date="2023-11" db="EMBL/GenBank/DDBJ databases">
        <authorList>
            <person name="Xu M."/>
            <person name="Jiang T."/>
        </authorList>
    </citation>
    <scope>NUCLEOTIDE SEQUENCE [LARGE SCALE GENOMIC DNA]</scope>
    <source>
        <strain evidence="7 8">SD</strain>
    </source>
</reference>
<dbReference type="Gene3D" id="3.30.565.10">
    <property type="entry name" value="Histidine kinase-like ATPase, C-terminal domain"/>
    <property type="match status" value="1"/>
</dbReference>
<dbReference type="InterPro" id="IPR050482">
    <property type="entry name" value="Sensor_HK_TwoCompSys"/>
</dbReference>
<dbReference type="RefSeq" id="WP_319952654.1">
    <property type="nucleotide sequence ID" value="NZ_JAXAVX010000001.1"/>
</dbReference>